<evidence type="ECO:0000313" key="2">
    <source>
        <dbReference type="EMBL" id="KOX72318.1"/>
    </source>
</evidence>
<feature type="region of interest" description="Disordered" evidence="1">
    <location>
        <begin position="1"/>
        <end position="20"/>
    </location>
</feature>
<dbReference type="EMBL" id="KQ435821">
    <property type="protein sequence ID" value="KOX72318.1"/>
    <property type="molecule type" value="Genomic_DNA"/>
</dbReference>
<protein>
    <submittedName>
        <fullName evidence="2">Uncharacterized protein</fullName>
    </submittedName>
</protein>
<accession>A0A0N0BES8</accession>
<dbReference type="Proteomes" id="UP000053105">
    <property type="component" value="Unassembled WGS sequence"/>
</dbReference>
<evidence type="ECO:0000313" key="3">
    <source>
        <dbReference type="Proteomes" id="UP000053105"/>
    </source>
</evidence>
<proteinExistence type="predicted"/>
<sequence>MTKLGKRLTKNSNEKSSRDPFGLPDIFNRVIFVEPGDERFSIGKATRPTRMNQDQEVPATTTDLARLNLETNSYKYACLFYEDSHKLRNGIIHNSKSKTLLVKCTNNDFAHKVSIVSEAHRVIINPNEEFNRLNEPLQTVATGYCSTNYPVTQTSTEEKLHPGATPINLFDSEEHDGEHENLDHRSISLSGIGGFYLALTQKRDTTTRSLRTNSISNVLSPQRAPWGKAMPSVTLQSARLPFHFPFSGTAPSFSKLEAQQQLRNGGQRAVRAGISSDVKYVQKCIKCSLCDNTIKGRYYDEEIIKDYSKKMKQVFAARVHECWGNIDGDIKKADKSPEAGVFKAARKNQQKTPVDYRYHVESYLLYCYSPEGNVKMSVFTDASVKQEAANCRRISDTNYSQYHTPVSHPHPQGSTFLDLDPENRNNCFGMWSITFYSNTENILITMADSVGEKQ</sequence>
<dbReference type="STRING" id="166423.A0A0N0BES8"/>
<dbReference type="AlphaFoldDB" id="A0A0N0BES8"/>
<evidence type="ECO:0000256" key="1">
    <source>
        <dbReference type="SAM" id="MobiDB-lite"/>
    </source>
</evidence>
<name>A0A0N0BES8_9HYME</name>
<keyword evidence="3" id="KW-1185">Reference proteome</keyword>
<organism evidence="2 3">
    <name type="scientific">Melipona quadrifasciata</name>
    <dbReference type="NCBI Taxonomy" id="166423"/>
    <lineage>
        <taxon>Eukaryota</taxon>
        <taxon>Metazoa</taxon>
        <taxon>Ecdysozoa</taxon>
        <taxon>Arthropoda</taxon>
        <taxon>Hexapoda</taxon>
        <taxon>Insecta</taxon>
        <taxon>Pterygota</taxon>
        <taxon>Neoptera</taxon>
        <taxon>Endopterygota</taxon>
        <taxon>Hymenoptera</taxon>
        <taxon>Apocrita</taxon>
        <taxon>Aculeata</taxon>
        <taxon>Apoidea</taxon>
        <taxon>Anthophila</taxon>
        <taxon>Apidae</taxon>
        <taxon>Melipona</taxon>
    </lineage>
</organism>
<dbReference type="OrthoDB" id="10636331at2759"/>
<reference evidence="2 3" key="1">
    <citation type="submission" date="2015-07" db="EMBL/GenBank/DDBJ databases">
        <title>The genome of Melipona quadrifasciata.</title>
        <authorList>
            <person name="Pan H."/>
            <person name="Kapheim K."/>
        </authorList>
    </citation>
    <scope>NUCLEOTIDE SEQUENCE [LARGE SCALE GENOMIC DNA]</scope>
    <source>
        <strain evidence="2">0111107301</strain>
        <tissue evidence="2">Whole body</tissue>
    </source>
</reference>
<gene>
    <name evidence="2" type="ORF">WN51_01416</name>
</gene>